<proteinExistence type="inferred from homology"/>
<dbReference type="PANTHER" id="PTHR28627:SF1">
    <property type="entry name" value="CYTOCHROME C OXIDASE ASSEMBLY FACTOR 5"/>
    <property type="match status" value="1"/>
</dbReference>
<dbReference type="Pfam" id="PF10203">
    <property type="entry name" value="Pet191_N"/>
    <property type="match status" value="1"/>
</dbReference>
<gene>
    <name evidence="4" type="ORF">LTR97_008580</name>
</gene>
<evidence type="ECO:0000313" key="5">
    <source>
        <dbReference type="Proteomes" id="UP001310594"/>
    </source>
</evidence>
<evidence type="ECO:0000313" key="4">
    <source>
        <dbReference type="EMBL" id="KAK5696160.1"/>
    </source>
</evidence>
<dbReference type="GO" id="GO:0033617">
    <property type="term" value="P:mitochondrial respiratory chain complex IV assembly"/>
    <property type="evidence" value="ECO:0007669"/>
    <property type="project" value="TreeGrafter"/>
</dbReference>
<keyword evidence="2" id="KW-1015">Disulfide bond</keyword>
<organism evidence="4 5">
    <name type="scientific">Elasticomyces elasticus</name>
    <dbReference type="NCBI Taxonomy" id="574655"/>
    <lineage>
        <taxon>Eukaryota</taxon>
        <taxon>Fungi</taxon>
        <taxon>Dikarya</taxon>
        <taxon>Ascomycota</taxon>
        <taxon>Pezizomycotina</taxon>
        <taxon>Dothideomycetes</taxon>
        <taxon>Dothideomycetidae</taxon>
        <taxon>Mycosphaerellales</taxon>
        <taxon>Teratosphaeriaceae</taxon>
        <taxon>Elasticomyces</taxon>
    </lineage>
</organism>
<dbReference type="GO" id="GO:0005739">
    <property type="term" value="C:mitochondrion"/>
    <property type="evidence" value="ECO:0007669"/>
    <property type="project" value="TreeGrafter"/>
</dbReference>
<comment type="caution">
    <text evidence="4">The sequence shown here is derived from an EMBL/GenBank/DDBJ whole genome shotgun (WGS) entry which is preliminary data.</text>
</comment>
<dbReference type="EMBL" id="JAVRQU010000013">
    <property type="protein sequence ID" value="KAK5696160.1"/>
    <property type="molecule type" value="Genomic_DNA"/>
</dbReference>
<dbReference type="AlphaFoldDB" id="A0AAN7W3Y3"/>
<dbReference type="PANTHER" id="PTHR28627">
    <property type="entry name" value="CYTOCHROME C OXIDASE ASSEMBLY FACTOR 5"/>
    <property type="match status" value="1"/>
</dbReference>
<evidence type="ECO:0000256" key="2">
    <source>
        <dbReference type="ARBA" id="ARBA00023157"/>
    </source>
</evidence>
<feature type="region of interest" description="Disordered" evidence="3">
    <location>
        <begin position="67"/>
        <end position="132"/>
    </location>
</feature>
<comment type="similarity">
    <text evidence="1">Belongs to the PET191 family.</text>
</comment>
<evidence type="ECO:0000256" key="3">
    <source>
        <dbReference type="SAM" id="MobiDB-lite"/>
    </source>
</evidence>
<evidence type="ECO:0000256" key="1">
    <source>
        <dbReference type="ARBA" id="ARBA00007785"/>
    </source>
</evidence>
<feature type="compositionally biased region" description="Basic and acidic residues" evidence="3">
    <location>
        <begin position="102"/>
        <end position="132"/>
    </location>
</feature>
<name>A0AAN7W3Y3_9PEZI</name>
<accession>A0AAN7W3Y3</accession>
<dbReference type="Proteomes" id="UP001310594">
    <property type="component" value="Unassembled WGS sequence"/>
</dbReference>
<protein>
    <submittedName>
        <fullName evidence="4">Uncharacterized protein</fullName>
    </submittedName>
</protein>
<dbReference type="InterPro" id="IPR018793">
    <property type="entry name" value="Cyt_c_oxidase_assmbl_Pet191"/>
</dbReference>
<sequence>MPASCKDIRAALASCLQQSDCVLIHRNTPADCLRHPLSETLPTTCLQLRHGYGECKRGQIDMRKRFRGNKPVATSVENEAGGSQGREAGMLYAGKGGYEGFDEARREGGGGGEKEEWEAYTRNDGIEDVRKK</sequence>
<reference evidence="4" key="1">
    <citation type="submission" date="2023-08" db="EMBL/GenBank/DDBJ databases">
        <title>Black Yeasts Isolated from many extreme environments.</title>
        <authorList>
            <person name="Coleine C."/>
            <person name="Stajich J.E."/>
            <person name="Selbmann L."/>
        </authorList>
    </citation>
    <scope>NUCLEOTIDE SEQUENCE</scope>
    <source>
        <strain evidence="4">CCFEE 5810</strain>
    </source>
</reference>